<evidence type="ECO:0000313" key="1">
    <source>
        <dbReference type="EMBL" id="KAK1585377.1"/>
    </source>
</evidence>
<proteinExistence type="predicted"/>
<reference evidence="1" key="1">
    <citation type="submission" date="2021-06" db="EMBL/GenBank/DDBJ databases">
        <title>Comparative genomics, transcriptomics and evolutionary studies reveal genomic signatures of adaptation to plant cell wall in hemibiotrophic fungi.</title>
        <authorList>
            <consortium name="DOE Joint Genome Institute"/>
            <person name="Baroncelli R."/>
            <person name="Diaz J.F."/>
            <person name="Benocci T."/>
            <person name="Peng M."/>
            <person name="Battaglia E."/>
            <person name="Haridas S."/>
            <person name="Andreopoulos W."/>
            <person name="Labutti K."/>
            <person name="Pangilinan J."/>
            <person name="Floch G.L."/>
            <person name="Makela M.R."/>
            <person name="Henrissat B."/>
            <person name="Grigoriev I.V."/>
            <person name="Crouch J.A."/>
            <person name="De Vries R.P."/>
            <person name="Sukno S.A."/>
            <person name="Thon M.R."/>
        </authorList>
    </citation>
    <scope>NUCLEOTIDE SEQUENCE</scope>
    <source>
        <strain evidence="1">CBS 125086</strain>
    </source>
</reference>
<keyword evidence="2" id="KW-1185">Reference proteome</keyword>
<dbReference type="RefSeq" id="XP_060412403.1">
    <property type="nucleotide sequence ID" value="XM_060552036.1"/>
</dbReference>
<protein>
    <submittedName>
        <fullName evidence="1">Uncharacterized protein</fullName>
    </submittedName>
</protein>
<dbReference type="EMBL" id="JAHLJV010000045">
    <property type="protein sequence ID" value="KAK1585377.1"/>
    <property type="molecule type" value="Genomic_DNA"/>
</dbReference>
<comment type="caution">
    <text evidence="1">The sequence shown here is derived from an EMBL/GenBank/DDBJ whole genome shotgun (WGS) entry which is preliminary data.</text>
</comment>
<accession>A0AAD8PVC0</accession>
<organism evidence="1 2">
    <name type="scientific">Colletotrichum navitas</name>
    <dbReference type="NCBI Taxonomy" id="681940"/>
    <lineage>
        <taxon>Eukaryota</taxon>
        <taxon>Fungi</taxon>
        <taxon>Dikarya</taxon>
        <taxon>Ascomycota</taxon>
        <taxon>Pezizomycotina</taxon>
        <taxon>Sordariomycetes</taxon>
        <taxon>Hypocreomycetidae</taxon>
        <taxon>Glomerellales</taxon>
        <taxon>Glomerellaceae</taxon>
        <taxon>Colletotrichum</taxon>
        <taxon>Colletotrichum graminicola species complex</taxon>
    </lineage>
</organism>
<dbReference type="AlphaFoldDB" id="A0AAD8PVC0"/>
<sequence>MEVAPWLETACAAIKTRQEEGRKINGSAASRQIRIVLVLVQGGTCRPLCHVTGTRMDCRAEFTLEIVGYSCTGRERESHFTSSMTFLAFHFFPGSPGTRRQVRTLSDSDLVETPVLIGPYELLQCSAAQHPPLPVHPSIHIQWWVAVLRSCCAARCTLSGEVLVCSSGWVVPSSAKIGGPASPNVALVVIPFRTSLSFFLSLSLCPPLPSNPPKILRRTPCFGRALASAPRRLIT</sequence>
<evidence type="ECO:0000313" key="2">
    <source>
        <dbReference type="Proteomes" id="UP001230504"/>
    </source>
</evidence>
<dbReference type="Proteomes" id="UP001230504">
    <property type="component" value="Unassembled WGS sequence"/>
</dbReference>
<dbReference type="GeneID" id="85436276"/>
<name>A0AAD8PVC0_9PEZI</name>
<gene>
    <name evidence="1" type="ORF">LY79DRAFT_272669</name>
</gene>